<dbReference type="GO" id="GO:0005634">
    <property type="term" value="C:nucleus"/>
    <property type="evidence" value="ECO:0007669"/>
    <property type="project" value="TreeGrafter"/>
</dbReference>
<protein>
    <submittedName>
        <fullName evidence="11">Neurogenin-1</fullName>
    </submittedName>
</protein>
<keyword evidence="7" id="KW-0804">Transcription</keyword>
<evidence type="ECO:0000313" key="12">
    <source>
        <dbReference type="Proteomes" id="UP001228049"/>
    </source>
</evidence>
<keyword evidence="5" id="KW-0805">Transcription regulation</keyword>
<keyword evidence="6" id="KW-0238">DNA-binding</keyword>
<dbReference type="SUPFAM" id="SSF47459">
    <property type="entry name" value="HLH, helix-loop-helix DNA-binding domain"/>
    <property type="match status" value="1"/>
</dbReference>
<evidence type="ECO:0000313" key="11">
    <source>
        <dbReference type="EMBL" id="KAK1905643.1"/>
    </source>
</evidence>
<dbReference type="InterPro" id="IPR050359">
    <property type="entry name" value="bHLH_transcription_factors"/>
</dbReference>
<gene>
    <name evidence="11" type="ORF">KUDE01_012823</name>
</gene>
<comment type="subunit">
    <text evidence="1">Efficient DNA binding requires dimerization with another bHLH protein.</text>
</comment>
<feature type="compositionally biased region" description="Basic and acidic residues" evidence="9">
    <location>
        <begin position="62"/>
        <end position="81"/>
    </location>
</feature>
<dbReference type="InterPro" id="IPR011598">
    <property type="entry name" value="bHLH_dom"/>
</dbReference>
<dbReference type="PANTHER" id="PTHR19290">
    <property type="entry name" value="BASIC HELIX-LOOP-HELIX PROTEIN NEUROGENIN-RELATED"/>
    <property type="match status" value="1"/>
</dbReference>
<dbReference type="Gene3D" id="4.10.280.10">
    <property type="entry name" value="Helix-loop-helix DNA-binding domain"/>
    <property type="match status" value="1"/>
</dbReference>
<keyword evidence="8" id="KW-0539">Nucleus</keyword>
<dbReference type="GO" id="GO:0045944">
    <property type="term" value="P:positive regulation of transcription by RNA polymerase II"/>
    <property type="evidence" value="ECO:0007669"/>
    <property type="project" value="TreeGrafter"/>
</dbReference>
<dbReference type="Proteomes" id="UP001228049">
    <property type="component" value="Unassembled WGS sequence"/>
</dbReference>
<dbReference type="FunFam" id="4.10.280.10:FF:000006">
    <property type="entry name" value="Neurogenic differentiation factor"/>
    <property type="match status" value="1"/>
</dbReference>
<evidence type="ECO:0000256" key="7">
    <source>
        <dbReference type="ARBA" id="ARBA00023163"/>
    </source>
</evidence>
<name>A0AAD9FH11_DISEL</name>
<reference evidence="11" key="1">
    <citation type="submission" date="2023-04" db="EMBL/GenBank/DDBJ databases">
        <title>Chromosome-level genome of Chaenocephalus aceratus.</title>
        <authorList>
            <person name="Park H."/>
        </authorList>
    </citation>
    <scope>NUCLEOTIDE SEQUENCE</scope>
    <source>
        <strain evidence="11">DE</strain>
        <tissue evidence="11">Muscle</tissue>
    </source>
</reference>
<evidence type="ECO:0000256" key="8">
    <source>
        <dbReference type="ARBA" id="ARBA00023242"/>
    </source>
</evidence>
<organism evidence="11 12">
    <name type="scientific">Dissostichus eleginoides</name>
    <name type="common">Patagonian toothfish</name>
    <name type="synonym">Dissostichus amissus</name>
    <dbReference type="NCBI Taxonomy" id="100907"/>
    <lineage>
        <taxon>Eukaryota</taxon>
        <taxon>Metazoa</taxon>
        <taxon>Chordata</taxon>
        <taxon>Craniata</taxon>
        <taxon>Vertebrata</taxon>
        <taxon>Euteleostomi</taxon>
        <taxon>Actinopterygii</taxon>
        <taxon>Neopterygii</taxon>
        <taxon>Teleostei</taxon>
        <taxon>Neoteleostei</taxon>
        <taxon>Acanthomorphata</taxon>
        <taxon>Eupercaria</taxon>
        <taxon>Perciformes</taxon>
        <taxon>Notothenioidei</taxon>
        <taxon>Nototheniidae</taxon>
        <taxon>Dissostichus</taxon>
    </lineage>
</organism>
<dbReference type="PROSITE" id="PS50888">
    <property type="entry name" value="BHLH"/>
    <property type="match status" value="1"/>
</dbReference>
<accession>A0AAD9FH11</accession>
<evidence type="ECO:0000256" key="3">
    <source>
        <dbReference type="ARBA" id="ARBA00022782"/>
    </source>
</evidence>
<feature type="region of interest" description="Disordered" evidence="9">
    <location>
        <begin position="1"/>
        <end position="84"/>
    </location>
</feature>
<sequence>MSPKVLCASTDLHTSRDAVTRSRFSPSAAGGPAEDSGESFSRKSQTGTGGEASSGKHVKQRSRGEPRGRRRVKANDRERSRMHNLNSALDALRSILPALPEDAKLTKIETLRFAHNYIWALTETLHMADQRGYLQGGSGLSSPASVSSAEWDSPAECATSAECDQRSCYPPSHHMKCNILSRDPSSVFPVTFYIESLCGENYQNSWQ</sequence>
<dbReference type="GO" id="GO:0000981">
    <property type="term" value="F:DNA-binding transcription factor activity, RNA polymerase II-specific"/>
    <property type="evidence" value="ECO:0007669"/>
    <property type="project" value="TreeGrafter"/>
</dbReference>
<dbReference type="InterPro" id="IPR036638">
    <property type="entry name" value="HLH_DNA-bd_sf"/>
</dbReference>
<dbReference type="GO" id="GO:0007423">
    <property type="term" value="P:sensory organ development"/>
    <property type="evidence" value="ECO:0007669"/>
    <property type="project" value="TreeGrafter"/>
</dbReference>
<keyword evidence="2" id="KW-0217">Developmental protein</keyword>
<comment type="caution">
    <text evidence="11">The sequence shown here is derived from an EMBL/GenBank/DDBJ whole genome shotgun (WGS) entry which is preliminary data.</text>
</comment>
<dbReference type="EMBL" id="JASDAP010000003">
    <property type="protein sequence ID" value="KAK1905643.1"/>
    <property type="molecule type" value="Genomic_DNA"/>
</dbReference>
<dbReference type="PANTHER" id="PTHR19290:SF94">
    <property type="entry name" value="NEUROGENIN-3"/>
    <property type="match status" value="1"/>
</dbReference>
<proteinExistence type="predicted"/>
<evidence type="ECO:0000256" key="6">
    <source>
        <dbReference type="ARBA" id="ARBA00023125"/>
    </source>
</evidence>
<dbReference type="AlphaFoldDB" id="A0AAD9FH11"/>
<dbReference type="GO" id="GO:0061564">
    <property type="term" value="P:axon development"/>
    <property type="evidence" value="ECO:0007669"/>
    <property type="project" value="TreeGrafter"/>
</dbReference>
<evidence type="ECO:0000256" key="2">
    <source>
        <dbReference type="ARBA" id="ARBA00022473"/>
    </source>
</evidence>
<feature type="domain" description="BHLH" evidence="10">
    <location>
        <begin position="69"/>
        <end position="121"/>
    </location>
</feature>
<evidence type="ECO:0000256" key="9">
    <source>
        <dbReference type="SAM" id="MobiDB-lite"/>
    </source>
</evidence>
<dbReference type="SMART" id="SM00353">
    <property type="entry name" value="HLH"/>
    <property type="match status" value="1"/>
</dbReference>
<evidence type="ECO:0000256" key="4">
    <source>
        <dbReference type="ARBA" id="ARBA00022902"/>
    </source>
</evidence>
<evidence type="ECO:0000259" key="10">
    <source>
        <dbReference type="PROSITE" id="PS50888"/>
    </source>
</evidence>
<keyword evidence="4" id="KW-0524">Neurogenesis</keyword>
<evidence type="ECO:0000256" key="1">
    <source>
        <dbReference type="ARBA" id="ARBA00011571"/>
    </source>
</evidence>
<dbReference type="Pfam" id="PF00010">
    <property type="entry name" value="HLH"/>
    <property type="match status" value="1"/>
</dbReference>
<keyword evidence="3" id="KW-0221">Differentiation</keyword>
<dbReference type="GO" id="GO:0046983">
    <property type="term" value="F:protein dimerization activity"/>
    <property type="evidence" value="ECO:0007669"/>
    <property type="project" value="InterPro"/>
</dbReference>
<dbReference type="GO" id="GO:0070888">
    <property type="term" value="F:E-box binding"/>
    <property type="evidence" value="ECO:0007669"/>
    <property type="project" value="TreeGrafter"/>
</dbReference>
<keyword evidence="12" id="KW-1185">Reference proteome</keyword>
<evidence type="ECO:0000256" key="5">
    <source>
        <dbReference type="ARBA" id="ARBA00023015"/>
    </source>
</evidence>